<gene>
    <name evidence="1" type="ORF">DERYTH_LOCUS9571</name>
</gene>
<keyword evidence="2" id="KW-1185">Reference proteome</keyword>
<evidence type="ECO:0000313" key="2">
    <source>
        <dbReference type="Proteomes" id="UP000789405"/>
    </source>
</evidence>
<dbReference type="Proteomes" id="UP000789405">
    <property type="component" value="Unassembled WGS sequence"/>
</dbReference>
<name>A0A9N9DGD4_9GLOM</name>
<organism evidence="1 2">
    <name type="scientific">Dentiscutata erythropus</name>
    <dbReference type="NCBI Taxonomy" id="1348616"/>
    <lineage>
        <taxon>Eukaryota</taxon>
        <taxon>Fungi</taxon>
        <taxon>Fungi incertae sedis</taxon>
        <taxon>Mucoromycota</taxon>
        <taxon>Glomeromycotina</taxon>
        <taxon>Glomeromycetes</taxon>
        <taxon>Diversisporales</taxon>
        <taxon>Gigasporaceae</taxon>
        <taxon>Dentiscutata</taxon>
    </lineage>
</organism>
<protein>
    <submittedName>
        <fullName evidence="1">27795_t:CDS:1</fullName>
    </submittedName>
</protein>
<dbReference type="EMBL" id="CAJVPY010005274">
    <property type="protein sequence ID" value="CAG8639361.1"/>
    <property type="molecule type" value="Genomic_DNA"/>
</dbReference>
<proteinExistence type="predicted"/>
<evidence type="ECO:0000313" key="1">
    <source>
        <dbReference type="EMBL" id="CAG8639361.1"/>
    </source>
</evidence>
<dbReference type="AlphaFoldDB" id="A0A9N9DGD4"/>
<comment type="caution">
    <text evidence="1">The sequence shown here is derived from an EMBL/GenBank/DDBJ whole genome shotgun (WGS) entry which is preliminary data.</text>
</comment>
<reference evidence="1" key="1">
    <citation type="submission" date="2021-06" db="EMBL/GenBank/DDBJ databases">
        <authorList>
            <person name="Kallberg Y."/>
            <person name="Tangrot J."/>
            <person name="Rosling A."/>
        </authorList>
    </citation>
    <scope>NUCLEOTIDE SEQUENCE</scope>
    <source>
        <strain evidence="1">MA453B</strain>
    </source>
</reference>
<sequence>MRWIGLDEDIDDALVSVSDISVFSINQILDPKDPLSETSTLIILTVSSSKGSIFNSCIKGWVLEIDCDSEICLTYDELDGFELFKDKFWF</sequence>
<accession>A0A9N9DGD4</accession>